<accession>A0ABS8VN29</accession>
<dbReference type="Proteomes" id="UP000823775">
    <property type="component" value="Unassembled WGS sequence"/>
</dbReference>
<organism evidence="1 2">
    <name type="scientific">Datura stramonium</name>
    <name type="common">Jimsonweed</name>
    <name type="synonym">Common thornapple</name>
    <dbReference type="NCBI Taxonomy" id="4076"/>
    <lineage>
        <taxon>Eukaryota</taxon>
        <taxon>Viridiplantae</taxon>
        <taxon>Streptophyta</taxon>
        <taxon>Embryophyta</taxon>
        <taxon>Tracheophyta</taxon>
        <taxon>Spermatophyta</taxon>
        <taxon>Magnoliopsida</taxon>
        <taxon>eudicotyledons</taxon>
        <taxon>Gunneridae</taxon>
        <taxon>Pentapetalae</taxon>
        <taxon>asterids</taxon>
        <taxon>lamiids</taxon>
        <taxon>Solanales</taxon>
        <taxon>Solanaceae</taxon>
        <taxon>Solanoideae</taxon>
        <taxon>Datureae</taxon>
        <taxon>Datura</taxon>
    </lineage>
</organism>
<reference evidence="1 2" key="1">
    <citation type="journal article" date="2021" name="BMC Genomics">
        <title>Datura genome reveals duplications of psychoactive alkaloid biosynthetic genes and high mutation rate following tissue culture.</title>
        <authorList>
            <person name="Rajewski A."/>
            <person name="Carter-House D."/>
            <person name="Stajich J."/>
            <person name="Litt A."/>
        </authorList>
    </citation>
    <scope>NUCLEOTIDE SEQUENCE [LARGE SCALE GENOMIC DNA]</scope>
    <source>
        <strain evidence="1">AR-01</strain>
    </source>
</reference>
<protein>
    <submittedName>
        <fullName evidence="1">CBL-interacting serine/threonine-protein kinase 4</fullName>
    </submittedName>
</protein>
<keyword evidence="2" id="KW-1185">Reference proteome</keyword>
<dbReference type="EMBL" id="JACEIK010005383">
    <property type="protein sequence ID" value="MCE0481375.1"/>
    <property type="molecule type" value="Genomic_DNA"/>
</dbReference>
<dbReference type="GO" id="GO:0016301">
    <property type="term" value="F:kinase activity"/>
    <property type="evidence" value="ECO:0007669"/>
    <property type="project" value="UniProtKB-KW"/>
</dbReference>
<keyword evidence="1" id="KW-0808">Transferase</keyword>
<comment type="caution">
    <text evidence="1">The sequence shown here is derived from an EMBL/GenBank/DDBJ whole genome shotgun (WGS) entry which is preliminary data.</text>
</comment>
<evidence type="ECO:0000313" key="2">
    <source>
        <dbReference type="Proteomes" id="UP000823775"/>
    </source>
</evidence>
<name>A0ABS8VN29_DATST</name>
<proteinExistence type="predicted"/>
<evidence type="ECO:0000313" key="1">
    <source>
        <dbReference type="EMBL" id="MCE0481375.1"/>
    </source>
</evidence>
<gene>
    <name evidence="1" type="primary">CIPK4_7</name>
    <name evidence="1" type="ORF">HAX54_039077</name>
</gene>
<dbReference type="Gene3D" id="3.30.310.80">
    <property type="entry name" value="Kinase associated domain 1, KA1"/>
    <property type="match status" value="1"/>
</dbReference>
<keyword evidence="1" id="KW-0418">Kinase</keyword>
<sequence length="113" mass="12914">MSSGLDYLGYSRMERARKRWGSRRVLRSGDVEEKVMKIGEEGGYKVEREKGGGSSLVKGRVALMVEILEVAMELLLVELRLLMEDWNLRILNGKELKFVGMKDIVVSCYNDRS</sequence>